<dbReference type="Proteomes" id="UP001165122">
    <property type="component" value="Unassembled WGS sequence"/>
</dbReference>
<keyword evidence="10" id="KW-0238">DNA-binding</keyword>
<evidence type="ECO:0000256" key="8">
    <source>
        <dbReference type="ARBA" id="ARBA00022801"/>
    </source>
</evidence>
<keyword evidence="2" id="KW-0548">Nucleotidyltransferase</keyword>
<evidence type="ECO:0000256" key="5">
    <source>
        <dbReference type="ARBA" id="ARBA00022723"/>
    </source>
</evidence>
<keyword evidence="6" id="KW-0547">Nucleotide-binding</keyword>
<evidence type="ECO:0000256" key="6">
    <source>
        <dbReference type="ARBA" id="ARBA00022741"/>
    </source>
</evidence>
<gene>
    <name evidence="12" type="ORF">TrLO_g1084</name>
</gene>
<dbReference type="GO" id="GO:0016787">
    <property type="term" value="F:hydrolase activity"/>
    <property type="evidence" value="ECO:0007669"/>
    <property type="project" value="UniProtKB-KW"/>
</dbReference>
<dbReference type="GO" id="GO:0046872">
    <property type="term" value="F:metal ion binding"/>
    <property type="evidence" value="ECO:0007669"/>
    <property type="project" value="UniProtKB-KW"/>
</dbReference>
<keyword evidence="4" id="KW-0540">Nuclease</keyword>
<dbReference type="PROSITE" id="PS52020">
    <property type="entry name" value="CRESS_DNA_REP"/>
    <property type="match status" value="1"/>
</dbReference>
<keyword evidence="7" id="KW-0255">Endonuclease</keyword>
<proteinExistence type="predicted"/>
<keyword evidence="5" id="KW-0479">Metal-binding</keyword>
<dbReference type="AlphaFoldDB" id="A0A9W7AQ62"/>
<keyword evidence="13" id="KW-1185">Reference proteome</keyword>
<dbReference type="GO" id="GO:0006260">
    <property type="term" value="P:DNA replication"/>
    <property type="evidence" value="ECO:0007669"/>
    <property type="project" value="UniProtKB-KW"/>
</dbReference>
<keyword evidence="9" id="KW-0190">Covalent protein-DNA linkage</keyword>
<evidence type="ECO:0000256" key="3">
    <source>
        <dbReference type="ARBA" id="ARBA00022705"/>
    </source>
</evidence>
<sequence length="318" mass="36423">MASTNSRKWIFTLNELDNEELPSGQELQEFLNTHMKTGVFGLEKAPTTGRNHYQGRFELQSKRIGKRDLLGTLKEMYPKEGWTVSPEYQTKESIDYCKKGGEFWYIGDSAPYTLPDLDITLYPWQETMISIAKTKFHQETERLVWYLQDTDGGIGKSKFTKWLCVKETELNGYLLPDGSIKQMMASVCSRVNKMKKPPAVIIYDKTRTVDSDLNEGATWQAIERIKTGYISDPMFGSGATANWSPPAVFVFSNYKPTPEKLSLDRWVFVGVDKNNRLFVDSTQTAKSTLGIVERHFTGIPTKNVYERRLVDVYNTENL</sequence>
<evidence type="ECO:0000256" key="2">
    <source>
        <dbReference type="ARBA" id="ARBA00022695"/>
    </source>
</evidence>
<evidence type="ECO:0000256" key="4">
    <source>
        <dbReference type="ARBA" id="ARBA00022722"/>
    </source>
</evidence>
<organism evidence="12 13">
    <name type="scientific">Triparma laevis f. longispina</name>
    <dbReference type="NCBI Taxonomy" id="1714387"/>
    <lineage>
        <taxon>Eukaryota</taxon>
        <taxon>Sar</taxon>
        <taxon>Stramenopiles</taxon>
        <taxon>Ochrophyta</taxon>
        <taxon>Bolidophyceae</taxon>
        <taxon>Parmales</taxon>
        <taxon>Triparmaceae</taxon>
        <taxon>Triparma</taxon>
    </lineage>
</organism>
<protein>
    <recommendedName>
        <fullName evidence="11">CRESS-DNA virus Rep endonuclease domain-containing protein</fullName>
    </recommendedName>
</protein>
<name>A0A9W7AQ62_9STRA</name>
<evidence type="ECO:0000313" key="12">
    <source>
        <dbReference type="EMBL" id="GMH76317.1"/>
    </source>
</evidence>
<dbReference type="GO" id="GO:0004519">
    <property type="term" value="F:endonuclease activity"/>
    <property type="evidence" value="ECO:0007669"/>
    <property type="project" value="UniProtKB-KW"/>
</dbReference>
<feature type="domain" description="CRESS-DNA virus Rep endonuclease" evidence="11">
    <location>
        <begin position="3"/>
        <end position="109"/>
    </location>
</feature>
<dbReference type="GO" id="GO:0000166">
    <property type="term" value="F:nucleotide binding"/>
    <property type="evidence" value="ECO:0007669"/>
    <property type="project" value="UniProtKB-KW"/>
</dbReference>
<dbReference type="Gene3D" id="3.40.1310.20">
    <property type="match status" value="1"/>
</dbReference>
<evidence type="ECO:0000259" key="11">
    <source>
        <dbReference type="PROSITE" id="PS52020"/>
    </source>
</evidence>
<evidence type="ECO:0000256" key="9">
    <source>
        <dbReference type="ARBA" id="ARBA00023124"/>
    </source>
</evidence>
<dbReference type="GO" id="GO:0003677">
    <property type="term" value="F:DNA binding"/>
    <property type="evidence" value="ECO:0007669"/>
    <property type="project" value="UniProtKB-KW"/>
</dbReference>
<accession>A0A9W7AQ62</accession>
<dbReference type="GO" id="GO:0016779">
    <property type="term" value="F:nucleotidyltransferase activity"/>
    <property type="evidence" value="ECO:0007669"/>
    <property type="project" value="UniProtKB-KW"/>
</dbReference>
<keyword evidence="8" id="KW-0378">Hydrolase</keyword>
<evidence type="ECO:0000256" key="7">
    <source>
        <dbReference type="ARBA" id="ARBA00022759"/>
    </source>
</evidence>
<keyword evidence="1" id="KW-0808">Transferase</keyword>
<evidence type="ECO:0000256" key="1">
    <source>
        <dbReference type="ARBA" id="ARBA00022679"/>
    </source>
</evidence>
<dbReference type="EMBL" id="BRXW01000754">
    <property type="protein sequence ID" value="GMH76317.1"/>
    <property type="molecule type" value="Genomic_DNA"/>
</dbReference>
<evidence type="ECO:0000256" key="10">
    <source>
        <dbReference type="ARBA" id="ARBA00023125"/>
    </source>
</evidence>
<evidence type="ECO:0000313" key="13">
    <source>
        <dbReference type="Proteomes" id="UP001165122"/>
    </source>
</evidence>
<reference evidence="13" key="1">
    <citation type="journal article" date="2023" name="Commun. Biol.">
        <title>Genome analysis of Parmales, the sister group of diatoms, reveals the evolutionary specialization of diatoms from phago-mixotrophs to photoautotrophs.</title>
        <authorList>
            <person name="Ban H."/>
            <person name="Sato S."/>
            <person name="Yoshikawa S."/>
            <person name="Yamada K."/>
            <person name="Nakamura Y."/>
            <person name="Ichinomiya M."/>
            <person name="Sato N."/>
            <person name="Blanc-Mathieu R."/>
            <person name="Endo H."/>
            <person name="Kuwata A."/>
            <person name="Ogata H."/>
        </authorList>
    </citation>
    <scope>NUCLEOTIDE SEQUENCE [LARGE SCALE GENOMIC DNA]</scope>
    <source>
        <strain evidence="13">NIES 3700</strain>
    </source>
</reference>
<dbReference type="InterPro" id="IPR049912">
    <property type="entry name" value="CRESS_DNA_REP"/>
</dbReference>
<comment type="caution">
    <text evidence="12">The sequence shown here is derived from an EMBL/GenBank/DDBJ whole genome shotgun (WGS) entry which is preliminary data.</text>
</comment>
<keyword evidence="3" id="KW-0235">DNA replication</keyword>